<comment type="similarity">
    <text evidence="2 6">Belongs to the NIP7 family.</text>
</comment>
<comment type="function">
    <text evidence="6">Required for proper 27S pre-rRNA processing and 60S ribosome subunit assembly.</text>
</comment>
<feature type="domain" description="PUA" evidence="7">
    <location>
        <begin position="95"/>
        <end position="174"/>
    </location>
</feature>
<dbReference type="InterPro" id="IPR002478">
    <property type="entry name" value="PUA"/>
</dbReference>
<dbReference type="Gene3D" id="2.30.130.10">
    <property type="entry name" value="PUA domain"/>
    <property type="match status" value="1"/>
</dbReference>
<evidence type="ECO:0000256" key="3">
    <source>
        <dbReference type="ARBA" id="ARBA00022517"/>
    </source>
</evidence>
<reference evidence="8" key="1">
    <citation type="submission" date="2021-01" db="EMBL/GenBank/DDBJ databases">
        <authorList>
            <person name="Corre E."/>
            <person name="Pelletier E."/>
            <person name="Niang G."/>
            <person name="Scheremetjew M."/>
            <person name="Finn R."/>
            <person name="Kale V."/>
            <person name="Holt S."/>
            <person name="Cochrane G."/>
            <person name="Meng A."/>
            <person name="Brown T."/>
            <person name="Cohen L."/>
        </authorList>
    </citation>
    <scope>NUCLEOTIDE SEQUENCE</scope>
    <source>
        <strain evidence="8">CCMP622</strain>
    </source>
</reference>
<dbReference type="Pfam" id="PF03657">
    <property type="entry name" value="UPF0113"/>
    <property type="match status" value="1"/>
</dbReference>
<evidence type="ECO:0000259" key="7">
    <source>
        <dbReference type="SMART" id="SM00359"/>
    </source>
</evidence>
<dbReference type="SMART" id="SM00359">
    <property type="entry name" value="PUA"/>
    <property type="match status" value="1"/>
</dbReference>
<dbReference type="SUPFAM" id="SSF88802">
    <property type="entry name" value="Pre-PUA domain"/>
    <property type="match status" value="1"/>
</dbReference>
<keyword evidence="5 6" id="KW-0539">Nucleus</keyword>
<dbReference type="Pfam" id="PF17833">
    <property type="entry name" value="pre-PUA_NIP7"/>
    <property type="match status" value="1"/>
</dbReference>
<name>A0A7S2XAZ9_9EUKA</name>
<dbReference type="Gene3D" id="3.10.450.220">
    <property type="match status" value="1"/>
</dbReference>
<dbReference type="FunFam" id="3.10.450.220:FF:000001">
    <property type="entry name" value="60S ribosome subunit biogenesis protein NIP7 homolog"/>
    <property type="match status" value="1"/>
</dbReference>
<dbReference type="CDD" id="cd21146">
    <property type="entry name" value="Nip7_N_euk"/>
    <property type="match status" value="1"/>
</dbReference>
<sequence length="184" mass="21266">MRPLTEEEMTTFFEKLAKYIGRNIRHLLDRKDGNYCFRLQKDRVYYASEKLVRKAQSVPRENLAAFGTCFGKFTKTRKFRLEITALDYLARYALYKIWIKPAGVMSYLYGNNVLKAHLGRITENTPKHQGVVFFSMSDTPLGFGVSAYTTKECRKLESTAIIAFHQSDVGQYIRDEDALSAYQS</sequence>
<dbReference type="FunFam" id="2.30.130.10:FF:000002">
    <property type="entry name" value="60S ribosome subunit biogenesis protein NIP7 homolog"/>
    <property type="match status" value="1"/>
</dbReference>
<dbReference type="AlphaFoldDB" id="A0A7S2XAZ9"/>
<evidence type="ECO:0000256" key="5">
    <source>
        <dbReference type="ARBA" id="ARBA00023242"/>
    </source>
</evidence>
<evidence type="ECO:0000256" key="4">
    <source>
        <dbReference type="ARBA" id="ARBA00022884"/>
    </source>
</evidence>
<keyword evidence="4 6" id="KW-0694">RNA-binding</keyword>
<comment type="subunit">
    <text evidence="6">Interacts with pre-ribosome complex.</text>
</comment>
<comment type="subcellular location">
    <subcellularLocation>
        <location evidence="1">Nucleus</location>
        <location evidence="1">Nucleolus</location>
    </subcellularLocation>
</comment>
<organism evidence="8">
    <name type="scientific">Lotharella oceanica</name>
    <dbReference type="NCBI Taxonomy" id="641309"/>
    <lineage>
        <taxon>Eukaryota</taxon>
        <taxon>Sar</taxon>
        <taxon>Rhizaria</taxon>
        <taxon>Cercozoa</taxon>
        <taxon>Chlorarachniophyceae</taxon>
        <taxon>Lotharella</taxon>
    </lineage>
</organism>
<dbReference type="InterPro" id="IPR036974">
    <property type="entry name" value="PUA_sf"/>
</dbReference>
<dbReference type="InterPro" id="IPR016686">
    <property type="entry name" value="Ribosomal_synth_fac_NIP7"/>
</dbReference>
<dbReference type="CDD" id="cd21151">
    <property type="entry name" value="PUA_Nip7-like"/>
    <property type="match status" value="1"/>
</dbReference>
<dbReference type="InterPro" id="IPR005155">
    <property type="entry name" value="UPF0113_PUA"/>
</dbReference>
<dbReference type="PROSITE" id="PS50890">
    <property type="entry name" value="PUA"/>
    <property type="match status" value="1"/>
</dbReference>
<accession>A0A7S2XAZ9</accession>
<dbReference type="GO" id="GO:0003723">
    <property type="term" value="F:RNA binding"/>
    <property type="evidence" value="ECO:0007669"/>
    <property type="project" value="UniProtKB-KW"/>
</dbReference>
<dbReference type="InterPro" id="IPR015947">
    <property type="entry name" value="PUA-like_sf"/>
</dbReference>
<dbReference type="GO" id="GO:0005730">
    <property type="term" value="C:nucleolus"/>
    <property type="evidence" value="ECO:0007669"/>
    <property type="project" value="UniProtKB-SubCell"/>
</dbReference>
<dbReference type="PANTHER" id="PTHR23415">
    <property type="entry name" value="CYCLIN-DEPENDENT KINASES REGULATORY SUBUNIT/60S RIBOSOME SUBUNIT BIOGENESIS PROTEIN NIP7"/>
    <property type="match status" value="1"/>
</dbReference>
<gene>
    <name evidence="8" type="ORF">LSP00402_LOCUS10159</name>
</gene>
<dbReference type="InterPro" id="IPR040598">
    <property type="entry name" value="NIP7_N"/>
</dbReference>
<dbReference type="InterPro" id="IPR055359">
    <property type="entry name" value="Nip7_N_euk"/>
</dbReference>
<evidence type="ECO:0000256" key="6">
    <source>
        <dbReference type="PIRNR" id="PIRNR017190"/>
    </source>
</evidence>
<dbReference type="SUPFAM" id="SSF88697">
    <property type="entry name" value="PUA domain-like"/>
    <property type="match status" value="1"/>
</dbReference>
<dbReference type="PIRSF" id="PIRSF017190">
    <property type="entry name" value="Rbsml_synth_fac_NIP7"/>
    <property type="match status" value="1"/>
</dbReference>
<keyword evidence="3 6" id="KW-0690">Ribosome biogenesis</keyword>
<evidence type="ECO:0000256" key="1">
    <source>
        <dbReference type="ARBA" id="ARBA00004604"/>
    </source>
</evidence>
<proteinExistence type="inferred from homology"/>
<evidence type="ECO:0000256" key="2">
    <source>
        <dbReference type="ARBA" id="ARBA00009895"/>
    </source>
</evidence>
<evidence type="ECO:0000313" key="8">
    <source>
        <dbReference type="EMBL" id="CAD9764438.1"/>
    </source>
</evidence>
<dbReference type="GO" id="GO:0042255">
    <property type="term" value="P:ribosome assembly"/>
    <property type="evidence" value="ECO:0007669"/>
    <property type="project" value="InterPro"/>
</dbReference>
<protein>
    <recommendedName>
        <fullName evidence="6">60S ribosome subunit biogenesis protein NIP7 homolog</fullName>
    </recommendedName>
</protein>
<dbReference type="EMBL" id="HBHP01016411">
    <property type="protein sequence ID" value="CAD9764438.1"/>
    <property type="molecule type" value="Transcribed_RNA"/>
</dbReference>